<dbReference type="VEuPathDB" id="FungiDB:MCYG_06707"/>
<feature type="region of interest" description="Disordered" evidence="1">
    <location>
        <begin position="1"/>
        <end position="149"/>
    </location>
</feature>
<dbReference type="Proteomes" id="UP000002035">
    <property type="component" value="Unassembled WGS sequence"/>
</dbReference>
<feature type="compositionally biased region" description="Basic and acidic residues" evidence="1">
    <location>
        <begin position="167"/>
        <end position="177"/>
    </location>
</feature>
<reference evidence="4" key="1">
    <citation type="journal article" date="2012" name="MBio">
        <title>Comparative genome analysis of Trichophyton rubrum and related dermatophytes reveals candidate genes involved in infection.</title>
        <authorList>
            <person name="Martinez D.A."/>
            <person name="Oliver B.G."/>
            <person name="Graeser Y."/>
            <person name="Goldberg J.M."/>
            <person name="Li W."/>
            <person name="Martinez-Rossi N.M."/>
            <person name="Monod M."/>
            <person name="Shelest E."/>
            <person name="Barton R.C."/>
            <person name="Birch E."/>
            <person name="Brakhage A.A."/>
            <person name="Chen Z."/>
            <person name="Gurr S.J."/>
            <person name="Heiman D."/>
            <person name="Heitman J."/>
            <person name="Kosti I."/>
            <person name="Rossi A."/>
            <person name="Saif S."/>
            <person name="Samalova M."/>
            <person name="Saunders C.W."/>
            <person name="Shea T."/>
            <person name="Summerbell R.C."/>
            <person name="Xu J."/>
            <person name="Young S."/>
            <person name="Zeng Q."/>
            <person name="Birren B.W."/>
            <person name="Cuomo C.A."/>
            <person name="White T.C."/>
        </authorList>
    </citation>
    <scope>NUCLEOTIDE SEQUENCE [LARGE SCALE GENOMIC DNA]</scope>
    <source>
        <strain evidence="4">ATCC MYA-4605 / CBS 113480</strain>
    </source>
</reference>
<protein>
    <recommendedName>
        <fullName evidence="2">DUF8035 domain-containing protein</fullName>
    </recommendedName>
</protein>
<evidence type="ECO:0000313" key="4">
    <source>
        <dbReference type="Proteomes" id="UP000002035"/>
    </source>
</evidence>
<dbReference type="OMA" id="MIDPMRA"/>
<feature type="compositionally biased region" description="Basic and acidic residues" evidence="1">
    <location>
        <begin position="279"/>
        <end position="314"/>
    </location>
</feature>
<dbReference type="PANTHER" id="PTHR42081">
    <property type="entry name" value="ZINC FINGER PROTEIN DHHC DOMAIN CONTAINING PROTEIN"/>
    <property type="match status" value="1"/>
</dbReference>
<keyword evidence="4" id="KW-1185">Reference proteome</keyword>
<evidence type="ECO:0000313" key="3">
    <source>
        <dbReference type="EMBL" id="EEQ33888.1"/>
    </source>
</evidence>
<organism evidence="3 4">
    <name type="scientific">Arthroderma otae (strain ATCC MYA-4605 / CBS 113480)</name>
    <name type="common">Microsporum canis</name>
    <dbReference type="NCBI Taxonomy" id="554155"/>
    <lineage>
        <taxon>Eukaryota</taxon>
        <taxon>Fungi</taxon>
        <taxon>Dikarya</taxon>
        <taxon>Ascomycota</taxon>
        <taxon>Pezizomycotina</taxon>
        <taxon>Eurotiomycetes</taxon>
        <taxon>Eurotiomycetidae</taxon>
        <taxon>Onygenales</taxon>
        <taxon>Arthrodermataceae</taxon>
        <taxon>Microsporum</taxon>
    </lineage>
</organism>
<evidence type="ECO:0000259" key="2">
    <source>
        <dbReference type="Pfam" id="PF26118"/>
    </source>
</evidence>
<feature type="region of interest" description="Disordered" evidence="1">
    <location>
        <begin position="167"/>
        <end position="509"/>
    </location>
</feature>
<dbReference type="InterPro" id="IPR058348">
    <property type="entry name" value="DUF8035"/>
</dbReference>
<dbReference type="EMBL" id="DS995706">
    <property type="protein sequence ID" value="EEQ33888.1"/>
    <property type="molecule type" value="Genomic_DNA"/>
</dbReference>
<feature type="compositionally biased region" description="Basic and acidic residues" evidence="1">
    <location>
        <begin position="353"/>
        <end position="381"/>
    </location>
</feature>
<dbReference type="OrthoDB" id="5418088at2759"/>
<sequence>MASQDIQSRARRGSRVSGGRELKMPPTYTVDGRTYTAGPEMRPRSHTVSVEANRRPLNLPSSPGRRPVVTTIKPRTQTRYPSPTRDSGERYIFPSSSHSRHRQSSGAAGGDSDTLLLPGDREIKYRNGYLAPANNSGYPSPSRDSNYKDIDVRDSFSYTNAREQFYRDSDAIRESRRQAPPTRKSRPLSLTGLEAYLPQITRDPKASGPPPSSQGFPGTKKEDAPRTYKEIKPRDVDTSNINKNTSKPRTSDSPRRSSTHRTPVSLHQDRTPSPAPRRSGYDDTREKGYQIRRDANNIVVVDDKPEPPRRDPRRSVSGQVPGRERGYSNTQTPDGMMSGGLATAGLASGYSKEPVEISPRPDARNGRDHTDYPSRVEDRYKPSSKNWSHQVDDGYHSDGAREKYRYKSSPPREPERRPRDPSPAESDTRRPINSPRHDDFVEVAPREPNPSSAKKPSPPPAKTSPEAQAPKGILKQPTEKFPEEPHAVREGVAPLKDAQKKGVPAGARWTKIDRRLVSPSALEGRERFEERPDYVIVLRVLSREEIEQYAVASAKIRAAARNRRNSDRRSRDEDESRSRGRGFDSDGDEERPSQLRIEPPRR</sequence>
<dbReference type="Pfam" id="PF26118">
    <property type="entry name" value="DUF8035"/>
    <property type="match status" value="1"/>
</dbReference>
<feature type="compositionally biased region" description="Polar residues" evidence="1">
    <location>
        <begin position="73"/>
        <end position="85"/>
    </location>
</feature>
<dbReference type="AlphaFoldDB" id="C5FVF4"/>
<feature type="domain" description="DUF8035" evidence="2">
    <location>
        <begin position="507"/>
        <end position="559"/>
    </location>
</feature>
<feature type="compositionally biased region" description="Basic and acidic residues" evidence="1">
    <location>
        <begin position="219"/>
        <end position="237"/>
    </location>
</feature>
<gene>
    <name evidence="3" type="ORF">MCYG_06707</name>
</gene>
<dbReference type="GeneID" id="9227141"/>
<feature type="region of interest" description="Disordered" evidence="1">
    <location>
        <begin position="555"/>
        <end position="602"/>
    </location>
</feature>
<dbReference type="RefSeq" id="XP_002844743.1">
    <property type="nucleotide sequence ID" value="XM_002844697.1"/>
</dbReference>
<accession>C5FVF4</accession>
<feature type="compositionally biased region" description="Low complexity" evidence="1">
    <location>
        <begin position="335"/>
        <end position="349"/>
    </location>
</feature>
<evidence type="ECO:0000256" key="1">
    <source>
        <dbReference type="SAM" id="MobiDB-lite"/>
    </source>
</evidence>
<dbReference type="eggNOG" id="ENOG502SM5I">
    <property type="taxonomic scope" value="Eukaryota"/>
</dbReference>
<proteinExistence type="predicted"/>
<name>C5FVF4_ARTOC</name>
<feature type="compositionally biased region" description="Basic and acidic residues" evidence="1">
    <location>
        <begin position="477"/>
        <end position="489"/>
    </location>
</feature>
<dbReference type="PANTHER" id="PTHR42081:SF1">
    <property type="entry name" value="ZINC FINGER PROTEIN DHHC DOMAIN CONTAINING PROTEIN"/>
    <property type="match status" value="1"/>
</dbReference>
<dbReference type="HOGENOM" id="CLU_018248_0_0_1"/>
<feature type="compositionally biased region" description="Basic and acidic residues" evidence="1">
    <location>
        <begin position="390"/>
        <end position="440"/>
    </location>
</feature>
<feature type="compositionally biased region" description="Polar residues" evidence="1">
    <location>
        <begin position="133"/>
        <end position="144"/>
    </location>
</feature>
<feature type="compositionally biased region" description="Basic and acidic residues" evidence="1">
    <location>
        <begin position="564"/>
        <end position="602"/>
    </location>
</feature>
<dbReference type="STRING" id="554155.C5FVF4"/>